<proteinExistence type="predicted"/>
<dbReference type="Pfam" id="PF12762">
    <property type="entry name" value="DDE_Tnp_IS1595"/>
    <property type="match status" value="1"/>
</dbReference>
<dbReference type="EMBL" id="KL367866">
    <property type="protein sequence ID" value="KFD59508.1"/>
    <property type="molecule type" value="Genomic_DNA"/>
</dbReference>
<evidence type="ECO:0000313" key="2">
    <source>
        <dbReference type="EMBL" id="KFD59508.1"/>
    </source>
</evidence>
<dbReference type="AlphaFoldDB" id="A0A085MQL2"/>
<accession>A0A085MQL2</accession>
<dbReference type="SMART" id="SM01126">
    <property type="entry name" value="DDE_Tnp_IS1595"/>
    <property type="match status" value="1"/>
</dbReference>
<evidence type="ECO:0000259" key="1">
    <source>
        <dbReference type="SMART" id="SM01126"/>
    </source>
</evidence>
<organism evidence="2">
    <name type="scientific">Trichuris suis</name>
    <name type="common">pig whipworm</name>
    <dbReference type="NCBI Taxonomy" id="68888"/>
    <lineage>
        <taxon>Eukaryota</taxon>
        <taxon>Metazoa</taxon>
        <taxon>Ecdysozoa</taxon>
        <taxon>Nematoda</taxon>
        <taxon>Enoplea</taxon>
        <taxon>Dorylaimia</taxon>
        <taxon>Trichinellida</taxon>
        <taxon>Trichuridae</taxon>
        <taxon>Trichuris</taxon>
    </lineage>
</organism>
<dbReference type="PANTHER" id="PTHR47163:SF2">
    <property type="entry name" value="SI:DKEY-17M8.2"/>
    <property type="match status" value="1"/>
</dbReference>
<dbReference type="InterPro" id="IPR053164">
    <property type="entry name" value="IS1016-like_transposase"/>
</dbReference>
<feature type="domain" description="ISXO2-like transposase" evidence="1">
    <location>
        <begin position="126"/>
        <end position="240"/>
    </location>
</feature>
<sequence length="263" mass="30141">MFDGCSARLRMRRAQQLFCVRKARSIRKLCPSCSDLMQLGCSGKVRRCYKRSCREEVSIRTGTCFEGRRGRFKLQNPVDLMFFWSRGYNSMKVCSDELGINKNVTSRWNRHIREVAAEALAELPVQLGGPSQTVEVRQWQTVRHSPVGVQGHMPESGQSSVLPVENRLSGTLLLIVKRHVKPGTTVVTDDWRGYRFLTREAYTHMRVNQFRTFVNRAIHAHSQSIESLCSQAKRKQVQVWHPSELAAAASLQIHVEEKVGMRR</sequence>
<dbReference type="InterPro" id="IPR024445">
    <property type="entry name" value="Tnp_ISXO2-like"/>
</dbReference>
<dbReference type="Proteomes" id="UP000030758">
    <property type="component" value="Unassembled WGS sequence"/>
</dbReference>
<dbReference type="PANTHER" id="PTHR47163">
    <property type="entry name" value="DDE_TNP_IS1595 DOMAIN-CONTAINING PROTEIN"/>
    <property type="match status" value="1"/>
</dbReference>
<name>A0A085MQL2_9BILA</name>
<reference evidence="2" key="1">
    <citation type="journal article" date="2014" name="Nat. Genet.">
        <title>Genome and transcriptome of the porcine whipworm Trichuris suis.</title>
        <authorList>
            <person name="Jex A.R."/>
            <person name="Nejsum P."/>
            <person name="Schwarz E.M."/>
            <person name="Hu L."/>
            <person name="Young N.D."/>
            <person name="Hall R.S."/>
            <person name="Korhonen P.K."/>
            <person name="Liao S."/>
            <person name="Thamsborg S."/>
            <person name="Xia J."/>
            <person name="Xu P."/>
            <person name="Wang S."/>
            <person name="Scheerlinck J.P."/>
            <person name="Hofmann A."/>
            <person name="Sternberg P.W."/>
            <person name="Wang J."/>
            <person name="Gasser R.B."/>
        </authorList>
    </citation>
    <scope>NUCLEOTIDE SEQUENCE [LARGE SCALE GENOMIC DNA]</scope>
    <source>
        <strain evidence="2">DCEP-RM93F</strain>
    </source>
</reference>
<protein>
    <recommendedName>
        <fullName evidence="1">ISXO2-like transposase domain-containing protein</fullName>
    </recommendedName>
</protein>
<gene>
    <name evidence="2" type="ORF">M514_13911</name>
</gene>